<evidence type="ECO:0000256" key="1">
    <source>
        <dbReference type="SAM" id="MobiDB-lite"/>
    </source>
</evidence>
<feature type="region of interest" description="Disordered" evidence="1">
    <location>
        <begin position="1"/>
        <end position="200"/>
    </location>
</feature>
<feature type="compositionally biased region" description="Basic and acidic residues" evidence="1">
    <location>
        <begin position="134"/>
        <end position="153"/>
    </location>
</feature>
<feature type="compositionally biased region" description="Polar residues" evidence="1">
    <location>
        <begin position="1"/>
        <end position="10"/>
    </location>
</feature>
<name>A0A423VX18_CYTCH</name>
<dbReference type="AlphaFoldDB" id="A0A423VX18"/>
<comment type="caution">
    <text evidence="2">The sequence shown here is derived from an EMBL/GenBank/DDBJ whole genome shotgun (WGS) entry which is preliminary data.</text>
</comment>
<feature type="compositionally biased region" description="Polar residues" evidence="1">
    <location>
        <begin position="111"/>
        <end position="132"/>
    </location>
</feature>
<feature type="compositionally biased region" description="Low complexity" evidence="1">
    <location>
        <begin position="83"/>
        <end position="99"/>
    </location>
</feature>
<dbReference type="OrthoDB" id="5241026at2759"/>
<evidence type="ECO:0000313" key="3">
    <source>
        <dbReference type="Proteomes" id="UP000284375"/>
    </source>
</evidence>
<gene>
    <name evidence="2" type="ORF">VSDG_05308</name>
</gene>
<feature type="compositionally biased region" description="Polar residues" evidence="1">
    <location>
        <begin position="39"/>
        <end position="51"/>
    </location>
</feature>
<organism evidence="2 3">
    <name type="scientific">Cytospora chrysosperma</name>
    <name type="common">Cytospora canker fungus</name>
    <name type="synonym">Sphaeria chrysosperma</name>
    <dbReference type="NCBI Taxonomy" id="252740"/>
    <lineage>
        <taxon>Eukaryota</taxon>
        <taxon>Fungi</taxon>
        <taxon>Dikarya</taxon>
        <taxon>Ascomycota</taxon>
        <taxon>Pezizomycotina</taxon>
        <taxon>Sordariomycetes</taxon>
        <taxon>Sordariomycetidae</taxon>
        <taxon>Diaporthales</taxon>
        <taxon>Cytosporaceae</taxon>
        <taxon>Cytospora</taxon>
    </lineage>
</organism>
<accession>A0A423VX18</accession>
<dbReference type="Proteomes" id="UP000284375">
    <property type="component" value="Unassembled WGS sequence"/>
</dbReference>
<protein>
    <submittedName>
        <fullName evidence="2">Uncharacterized protein</fullName>
    </submittedName>
</protein>
<feature type="compositionally biased region" description="Polar residues" evidence="1">
    <location>
        <begin position="21"/>
        <end position="32"/>
    </location>
</feature>
<reference evidence="2 3" key="1">
    <citation type="submission" date="2015-09" db="EMBL/GenBank/DDBJ databases">
        <title>Host preference determinants of Valsa canker pathogens revealed by comparative genomics.</title>
        <authorList>
            <person name="Yin Z."/>
            <person name="Huang L."/>
        </authorList>
    </citation>
    <scope>NUCLEOTIDE SEQUENCE [LARGE SCALE GENOMIC DNA]</scope>
    <source>
        <strain evidence="2 3">YSFL</strain>
    </source>
</reference>
<dbReference type="STRING" id="252740.A0A423VX18"/>
<sequence>MAPSNPNQKPLGSKGSKDKSPTTNVDNSSTTLPLRPAMSNPNLSDTTATTMPNPPRSTVARSRFFPGGRPVPDLVLRGYGPNQGQQGQAAAQATGQTTTSQEGLAQGQGQGTARSENTPSNFTPTNARNASQPRRVERRDELEHKAPTAEAQKRLQPTRPGDTWVTGLQSWRRGGAPQQRPPQGFDAKASSSFLRDEQRRSTLSPFAPAFRSYAPGHMATAPAVVTPAPALPLPLPLPRAPAPAPAPPRGANSRPQGFRHTAGQRQQNQGFRPMNSKLDPEAKNRPLTKEEVEYRKALGISPNYRGEATNPQNISADIPDHENCSLWLTNLPPHCSYRDLLAAVARHQPGRIYATSISPPDAESDHTLPSHRTSAAKMAFYRPEEATRLLQLCSMGLLKVQGYRVRAVRNRVKVPANLGKDNTSRCLVIWGPRALVNEIQLTRLFNTYFSFDTEEVILRHEGENFRCLEWRFGSFRAQAESAQKMLNDKEHKDFYTVEFARDPCERTFG</sequence>
<dbReference type="EMBL" id="LJZO01000023">
    <property type="protein sequence ID" value="ROV95544.1"/>
    <property type="molecule type" value="Genomic_DNA"/>
</dbReference>
<feature type="compositionally biased region" description="Pro residues" evidence="1">
    <location>
        <begin position="237"/>
        <end position="248"/>
    </location>
</feature>
<evidence type="ECO:0000313" key="2">
    <source>
        <dbReference type="EMBL" id="ROV95544.1"/>
    </source>
</evidence>
<proteinExistence type="predicted"/>
<feature type="region of interest" description="Disordered" evidence="1">
    <location>
        <begin position="237"/>
        <end position="282"/>
    </location>
</feature>
<keyword evidence="3" id="KW-1185">Reference proteome</keyword>